<dbReference type="InterPro" id="IPR002925">
    <property type="entry name" value="Dienelactn_hydro"/>
</dbReference>
<reference evidence="2 3" key="1">
    <citation type="submission" date="2017-05" db="EMBL/GenBank/DDBJ databases">
        <authorList>
            <person name="Song R."/>
            <person name="Chenine A.L."/>
            <person name="Ruprecht R.M."/>
        </authorList>
    </citation>
    <scope>NUCLEOTIDE SEQUENCE [LARGE SCALE GENOMIC DNA]</scope>
    <source>
        <strain evidence="2 3">CECT 8489</strain>
    </source>
</reference>
<dbReference type="Proteomes" id="UP000201838">
    <property type="component" value="Unassembled WGS sequence"/>
</dbReference>
<dbReference type="InterPro" id="IPR051049">
    <property type="entry name" value="Dienelactone_hydrolase-like"/>
</dbReference>
<dbReference type="PANTHER" id="PTHR46623">
    <property type="entry name" value="CARBOXYMETHYLENEBUTENOLIDASE-RELATED"/>
    <property type="match status" value="1"/>
</dbReference>
<accession>A0A238J1Z5</accession>
<evidence type="ECO:0000313" key="3">
    <source>
        <dbReference type="Proteomes" id="UP000201838"/>
    </source>
</evidence>
<dbReference type="EMBL" id="FXXQ01000006">
    <property type="protein sequence ID" value="SMX23934.1"/>
    <property type="molecule type" value="Genomic_DNA"/>
</dbReference>
<gene>
    <name evidence="2" type="primary">clcD_2</name>
    <name evidence="2" type="ORF">BOA8489_02048</name>
</gene>
<dbReference type="SUPFAM" id="SSF53474">
    <property type="entry name" value="alpha/beta-Hydrolases"/>
    <property type="match status" value="1"/>
</dbReference>
<protein>
    <submittedName>
        <fullName evidence="2">Carboxymethylenebutenolidase</fullName>
        <ecNumber evidence="2">3.1.1.45</ecNumber>
    </submittedName>
</protein>
<dbReference type="AlphaFoldDB" id="A0A238J1Z5"/>
<dbReference type="EC" id="3.1.1.45" evidence="2"/>
<dbReference type="GO" id="GO:0008806">
    <property type="term" value="F:carboxymethylenebutenolidase activity"/>
    <property type="evidence" value="ECO:0007669"/>
    <property type="project" value="UniProtKB-EC"/>
</dbReference>
<proteinExistence type="predicted"/>
<organism evidence="2 3">
    <name type="scientific">Boseongicola aestuarii</name>
    <dbReference type="NCBI Taxonomy" id="1470561"/>
    <lineage>
        <taxon>Bacteria</taxon>
        <taxon>Pseudomonadati</taxon>
        <taxon>Pseudomonadota</taxon>
        <taxon>Alphaproteobacteria</taxon>
        <taxon>Rhodobacterales</taxon>
        <taxon>Paracoccaceae</taxon>
        <taxon>Boseongicola</taxon>
    </lineage>
</organism>
<evidence type="ECO:0000259" key="1">
    <source>
        <dbReference type="Pfam" id="PF01738"/>
    </source>
</evidence>
<dbReference type="OrthoDB" id="9771666at2"/>
<sequence length="219" mass="23705">MMIELTAADGHVLDCWMADARGARRGGLVILQEIFGVTDQLKGVAKRYAAQGFDVAIPALFDRQVKGAVIPFDAAARGRDLMMGSELTHTMLDVDAAVQVLAARGGKVAVLGFCWGGGLAFRAAQVLDIACAVSFYGTRLPTYQTEPLKAPVQGHFGADDDHTPREVVEAAQAYFPEFEAFVYEDAGHAFANDRRPVSYVETAAEMAHRRALTFLKGHM</sequence>
<evidence type="ECO:0000313" key="2">
    <source>
        <dbReference type="EMBL" id="SMX23934.1"/>
    </source>
</evidence>
<dbReference type="PANTHER" id="PTHR46623:SF6">
    <property type="entry name" value="ALPHA_BETA-HYDROLASES SUPERFAMILY PROTEIN"/>
    <property type="match status" value="1"/>
</dbReference>
<name>A0A238J1Z5_9RHOB</name>
<dbReference type="InterPro" id="IPR029058">
    <property type="entry name" value="AB_hydrolase_fold"/>
</dbReference>
<dbReference type="Pfam" id="PF01738">
    <property type="entry name" value="DLH"/>
    <property type="match status" value="1"/>
</dbReference>
<keyword evidence="2" id="KW-0378">Hydrolase</keyword>
<dbReference type="Gene3D" id="3.40.50.1820">
    <property type="entry name" value="alpha/beta hydrolase"/>
    <property type="match status" value="1"/>
</dbReference>
<feature type="domain" description="Dienelactone hydrolase" evidence="1">
    <location>
        <begin position="18"/>
        <end position="217"/>
    </location>
</feature>
<dbReference type="RefSeq" id="WP_093974017.1">
    <property type="nucleotide sequence ID" value="NZ_FXXQ01000006.1"/>
</dbReference>
<keyword evidence="3" id="KW-1185">Reference proteome</keyword>